<protein>
    <submittedName>
        <fullName evidence="1">Phage head-tail joining family protein</fullName>
    </submittedName>
</protein>
<organism evidence="1 2">
    <name type="scientific">Clostridium sporogenes</name>
    <dbReference type="NCBI Taxonomy" id="1509"/>
    <lineage>
        <taxon>Bacteria</taxon>
        <taxon>Bacillati</taxon>
        <taxon>Bacillota</taxon>
        <taxon>Clostridia</taxon>
        <taxon>Eubacteriales</taxon>
        <taxon>Clostridiaceae</taxon>
        <taxon>Clostridium</taxon>
    </lineage>
</organism>
<dbReference type="EMBL" id="CP013243">
    <property type="protein sequence ID" value="APH16883.1"/>
    <property type="molecule type" value="Genomic_DNA"/>
</dbReference>
<accession>A0A1L3NLB0</accession>
<dbReference type="InterPro" id="IPR038666">
    <property type="entry name" value="SSP1_head-tail_sf"/>
</dbReference>
<evidence type="ECO:0000313" key="1">
    <source>
        <dbReference type="EMBL" id="APH16883.1"/>
    </source>
</evidence>
<reference evidence="1 2" key="1">
    <citation type="submission" date="2015-11" db="EMBL/GenBank/DDBJ databases">
        <authorList>
            <person name="Hill K.K."/>
            <person name="Shirey T.B."/>
            <person name="Raphael B."/>
            <person name="Daligault H.E."/>
            <person name="Davenport K.W."/>
            <person name="Bruce D.C."/>
            <person name="Foley B.T."/>
            <person name="Johnson S.L."/>
        </authorList>
    </citation>
    <scope>NUCLEOTIDE SEQUENCE [LARGE SCALE GENOMIC DNA]</scope>
    <source>
        <strain evidence="1 2">CDC_1632</strain>
    </source>
</reference>
<dbReference type="Pfam" id="PF05521">
    <property type="entry name" value="Phage_HCP"/>
    <property type="match status" value="1"/>
</dbReference>
<dbReference type="InterPro" id="IPR008767">
    <property type="entry name" value="Phage_SPP1_head-tail_adaptor"/>
</dbReference>
<dbReference type="AlphaFoldDB" id="A0A1L3NLB0"/>
<dbReference type="RefSeq" id="WP_080490431.1">
    <property type="nucleotide sequence ID" value="NZ_CP013243.1"/>
</dbReference>
<proteinExistence type="predicted"/>
<evidence type="ECO:0000313" key="2">
    <source>
        <dbReference type="Proteomes" id="UP000182204"/>
    </source>
</evidence>
<name>A0A1L3NLB0_CLOSG</name>
<gene>
    <name evidence="1" type="ORF">NPD5_3424</name>
</gene>
<dbReference type="Gene3D" id="2.40.10.270">
    <property type="entry name" value="Bacteriophage SPP1 head-tail adaptor protein"/>
    <property type="match status" value="1"/>
</dbReference>
<dbReference type="Proteomes" id="UP000182204">
    <property type="component" value="Chromosome"/>
</dbReference>
<sequence>MEGLKLNTLLELWGMVPFKNELGENDTREGKIKDIWCEVIPIGGSVSTISNTEIEYSSVTHKIRCRKLSIKKPSKDMSFKDKEGNKYEVQYFQRDFKKNKFIEFMTKIIYE</sequence>